<name>A0A848CQH4_ANEAE</name>
<reference evidence="9 10" key="1">
    <citation type="submission" date="2020-04" db="EMBL/GenBank/DDBJ databases">
        <authorList>
            <person name="Hitch T.C.A."/>
            <person name="Wylensek D."/>
            <person name="Clavel T."/>
        </authorList>
    </citation>
    <scope>NUCLEOTIDE SEQUENCE [LARGE SCALE GENOMIC DNA]</scope>
    <source>
        <strain evidence="9 10">WB01_D5_05</strain>
    </source>
</reference>
<keyword evidence="4" id="KW-0808">Transferase</keyword>
<dbReference type="GO" id="GO:0016763">
    <property type="term" value="F:pentosyltransferase activity"/>
    <property type="evidence" value="ECO:0007669"/>
    <property type="project" value="TreeGrafter"/>
</dbReference>
<comment type="caution">
    <text evidence="9">The sequence shown here is derived from an EMBL/GenBank/DDBJ whole genome shotgun (WGS) entry which is preliminary data.</text>
</comment>
<dbReference type="EMBL" id="JABAGO010000004">
    <property type="protein sequence ID" value="NME97438.1"/>
    <property type="molecule type" value="Genomic_DNA"/>
</dbReference>
<protein>
    <recommendedName>
        <fullName evidence="11">Glycosyltransferase RgtA/B/C/D-like domain-containing protein</fullName>
    </recommendedName>
</protein>
<keyword evidence="7 8" id="KW-0472">Membrane</keyword>
<evidence type="ECO:0000256" key="2">
    <source>
        <dbReference type="ARBA" id="ARBA00022475"/>
    </source>
</evidence>
<keyword evidence="6 8" id="KW-1133">Transmembrane helix</keyword>
<sequence length="461" mass="52498">MEDKKDMETLKRLGAASWIYLALVTIAGIALRCWWILSIPAKPVSDFKVYHTIATNIFNHLGFTLRGHPVAYQGMGYPTVLGYLYRMAGAPDPMIGKWFNVILSVATMAIFLFILCRLTGRKFVILSAYTLIALLPTYIAYTNVLGSEVLLTFLFATLIWLQIAGFDWRLRIVLIGIITGLAALTKPFFLAYPIIVAVTYWLMTKNWRRTMISFAVIAVLAAAVIAPWTYRNYQKFGAFIPISYNGGFVLYINNNNMNADGGWMPAEKVDTYKEAMTGINWDWKHGESKGRYDYRRSEAVKAEAKRWIMDNPLTFIKLGILRTKETFFAGAWDLRPWAMNELEEQQKAEWQAMGIPWNNTKFERDMATFLGLSSFLIYALSVAGFLYILVCVRAILAGLFRRQELVPGLVVVPVINSAFFIAVYFVFEGQARYCFPILFVFMICLAVTIDSLRRNLVIEKA</sequence>
<evidence type="ECO:0008006" key="11">
    <source>
        <dbReference type="Google" id="ProtNLM"/>
    </source>
</evidence>
<evidence type="ECO:0000256" key="8">
    <source>
        <dbReference type="SAM" id="Phobius"/>
    </source>
</evidence>
<evidence type="ECO:0000256" key="4">
    <source>
        <dbReference type="ARBA" id="ARBA00022679"/>
    </source>
</evidence>
<dbReference type="GO" id="GO:0005886">
    <property type="term" value="C:plasma membrane"/>
    <property type="evidence" value="ECO:0007669"/>
    <property type="project" value="UniProtKB-SubCell"/>
</dbReference>
<dbReference type="PANTHER" id="PTHR33908">
    <property type="entry name" value="MANNOSYLTRANSFERASE YKCB-RELATED"/>
    <property type="match status" value="1"/>
</dbReference>
<keyword evidence="2" id="KW-1003">Cell membrane</keyword>
<keyword evidence="5 8" id="KW-0812">Transmembrane</keyword>
<evidence type="ECO:0000256" key="1">
    <source>
        <dbReference type="ARBA" id="ARBA00004651"/>
    </source>
</evidence>
<dbReference type="Proteomes" id="UP000561326">
    <property type="component" value="Unassembled WGS sequence"/>
</dbReference>
<feature type="transmembrane region" description="Helical" evidence="8">
    <location>
        <begin position="209"/>
        <end position="229"/>
    </location>
</feature>
<evidence type="ECO:0000313" key="9">
    <source>
        <dbReference type="EMBL" id="NME97438.1"/>
    </source>
</evidence>
<feature type="transmembrane region" description="Helical" evidence="8">
    <location>
        <begin position="98"/>
        <end position="116"/>
    </location>
</feature>
<evidence type="ECO:0000256" key="3">
    <source>
        <dbReference type="ARBA" id="ARBA00022676"/>
    </source>
</evidence>
<feature type="transmembrane region" description="Helical" evidence="8">
    <location>
        <begin position="123"/>
        <end position="141"/>
    </location>
</feature>
<dbReference type="AlphaFoldDB" id="A0A848CQH4"/>
<feature type="transmembrane region" description="Helical" evidence="8">
    <location>
        <begin position="433"/>
        <end position="452"/>
    </location>
</feature>
<dbReference type="PANTHER" id="PTHR33908:SF11">
    <property type="entry name" value="MEMBRANE PROTEIN"/>
    <property type="match status" value="1"/>
</dbReference>
<feature type="transmembrane region" description="Helical" evidence="8">
    <location>
        <begin position="408"/>
        <end position="427"/>
    </location>
</feature>
<accession>A0A848CQH4</accession>
<feature type="transmembrane region" description="Helical" evidence="8">
    <location>
        <begin position="147"/>
        <end position="166"/>
    </location>
</feature>
<keyword evidence="3" id="KW-0328">Glycosyltransferase</keyword>
<organism evidence="9 10">
    <name type="scientific">Aneurinibacillus aneurinilyticus</name>
    <name type="common">Bacillus aneurinolyticus</name>
    <dbReference type="NCBI Taxonomy" id="1391"/>
    <lineage>
        <taxon>Bacteria</taxon>
        <taxon>Bacillati</taxon>
        <taxon>Bacillota</taxon>
        <taxon>Bacilli</taxon>
        <taxon>Bacillales</taxon>
        <taxon>Paenibacillaceae</taxon>
        <taxon>Aneurinibacillus group</taxon>
        <taxon>Aneurinibacillus</taxon>
    </lineage>
</organism>
<proteinExistence type="predicted"/>
<dbReference type="RefSeq" id="WP_168974582.1">
    <property type="nucleotide sequence ID" value="NZ_JABAGO010000004.1"/>
</dbReference>
<evidence type="ECO:0000256" key="7">
    <source>
        <dbReference type="ARBA" id="ARBA00023136"/>
    </source>
</evidence>
<feature type="transmembrane region" description="Helical" evidence="8">
    <location>
        <begin position="375"/>
        <end position="396"/>
    </location>
</feature>
<gene>
    <name evidence="9" type="ORF">HF838_04110</name>
</gene>
<comment type="subcellular location">
    <subcellularLocation>
        <location evidence="1">Cell membrane</location>
        <topology evidence="1">Multi-pass membrane protein</topology>
    </subcellularLocation>
</comment>
<dbReference type="InterPro" id="IPR050297">
    <property type="entry name" value="LipidA_mod_glycosyltrf_83"/>
</dbReference>
<dbReference type="GO" id="GO:0009103">
    <property type="term" value="P:lipopolysaccharide biosynthetic process"/>
    <property type="evidence" value="ECO:0007669"/>
    <property type="project" value="UniProtKB-ARBA"/>
</dbReference>
<evidence type="ECO:0000256" key="5">
    <source>
        <dbReference type="ARBA" id="ARBA00022692"/>
    </source>
</evidence>
<evidence type="ECO:0000256" key="6">
    <source>
        <dbReference type="ARBA" id="ARBA00022989"/>
    </source>
</evidence>
<evidence type="ECO:0000313" key="10">
    <source>
        <dbReference type="Proteomes" id="UP000561326"/>
    </source>
</evidence>
<feature type="transmembrane region" description="Helical" evidence="8">
    <location>
        <begin position="12"/>
        <end position="37"/>
    </location>
</feature>
<feature type="transmembrane region" description="Helical" evidence="8">
    <location>
        <begin position="173"/>
        <end position="203"/>
    </location>
</feature>